<evidence type="ECO:0000313" key="3">
    <source>
        <dbReference type="Proteomes" id="UP001365542"/>
    </source>
</evidence>
<reference evidence="2 3" key="1">
    <citation type="submission" date="2019-10" db="EMBL/GenBank/DDBJ databases">
        <authorList>
            <person name="Palmer J.M."/>
        </authorList>
    </citation>
    <scope>NUCLEOTIDE SEQUENCE [LARGE SCALE GENOMIC DNA]</scope>
    <source>
        <strain evidence="2 3">TWF694</strain>
    </source>
</reference>
<organism evidence="2 3">
    <name type="scientific">Orbilia ellipsospora</name>
    <dbReference type="NCBI Taxonomy" id="2528407"/>
    <lineage>
        <taxon>Eukaryota</taxon>
        <taxon>Fungi</taxon>
        <taxon>Dikarya</taxon>
        <taxon>Ascomycota</taxon>
        <taxon>Pezizomycotina</taxon>
        <taxon>Orbiliomycetes</taxon>
        <taxon>Orbiliales</taxon>
        <taxon>Orbiliaceae</taxon>
        <taxon>Orbilia</taxon>
    </lineage>
</organism>
<accession>A0AAV9WSU9</accession>
<feature type="signal peptide" evidence="1">
    <location>
        <begin position="1"/>
        <end position="19"/>
    </location>
</feature>
<keyword evidence="1" id="KW-0732">Signal</keyword>
<dbReference type="EMBL" id="JAVHJO010000017">
    <property type="protein sequence ID" value="KAK6525150.1"/>
    <property type="molecule type" value="Genomic_DNA"/>
</dbReference>
<evidence type="ECO:0008006" key="4">
    <source>
        <dbReference type="Google" id="ProtNLM"/>
    </source>
</evidence>
<protein>
    <recommendedName>
        <fullName evidence="4">Secreted protein</fullName>
    </recommendedName>
</protein>
<gene>
    <name evidence="2" type="ORF">TWF694_005296</name>
</gene>
<dbReference type="AlphaFoldDB" id="A0AAV9WSU9"/>
<dbReference type="Proteomes" id="UP001365542">
    <property type="component" value="Unassembled WGS sequence"/>
</dbReference>
<sequence>MGLFTSVALALTLAASSLASPVIKSRGTDFLPYPVMPMHFTGSVVPGGPVLDLNGTVQEILPEIIRHNPGWTPPKRKSPHAPGLVKKYFHGDPICNIVGADPAQVKELEDEVIPYLWGLGTGNCAWGSAVWLCNSYYREVHVSCTRIGDAAQHIVDWCEVPDGPFYYSAMGVWLDTTNYNVMVTASDC</sequence>
<comment type="caution">
    <text evidence="2">The sequence shown here is derived from an EMBL/GenBank/DDBJ whole genome shotgun (WGS) entry which is preliminary data.</text>
</comment>
<feature type="chain" id="PRO_5043362184" description="Secreted protein" evidence="1">
    <location>
        <begin position="20"/>
        <end position="188"/>
    </location>
</feature>
<keyword evidence="3" id="KW-1185">Reference proteome</keyword>
<name>A0AAV9WSU9_9PEZI</name>
<evidence type="ECO:0000256" key="1">
    <source>
        <dbReference type="SAM" id="SignalP"/>
    </source>
</evidence>
<evidence type="ECO:0000313" key="2">
    <source>
        <dbReference type="EMBL" id="KAK6525150.1"/>
    </source>
</evidence>
<proteinExistence type="predicted"/>